<evidence type="ECO:0000256" key="2">
    <source>
        <dbReference type="ARBA" id="ARBA00023002"/>
    </source>
</evidence>
<comment type="caution">
    <text evidence="5">The sequence shown here is derived from an EMBL/GenBank/DDBJ whole genome shotgun (WGS) entry which is preliminary data.</text>
</comment>
<accession>A0ABV4D5H9</accession>
<proteinExistence type="predicted"/>
<evidence type="ECO:0000313" key="6">
    <source>
        <dbReference type="Proteomes" id="UP001565242"/>
    </source>
</evidence>
<dbReference type="RefSeq" id="WP_251420809.1">
    <property type="nucleotide sequence ID" value="NZ_BAAFQO010000014.1"/>
</dbReference>
<name>A0ABV4D5H9_9LACT</name>
<keyword evidence="2 5" id="KW-0560">Oxidoreductase</keyword>
<dbReference type="Gene3D" id="3.40.605.10">
    <property type="entry name" value="Aldehyde Dehydrogenase, Chain A, domain 1"/>
    <property type="match status" value="1"/>
</dbReference>
<organism evidence="5 6">
    <name type="scientific">Lactococcus muris</name>
    <dbReference type="NCBI Taxonomy" id="2941330"/>
    <lineage>
        <taxon>Bacteria</taxon>
        <taxon>Bacillati</taxon>
        <taxon>Bacillota</taxon>
        <taxon>Bacilli</taxon>
        <taxon>Lactobacillales</taxon>
        <taxon>Streptococcaceae</taxon>
        <taxon>Lactococcus</taxon>
    </lineage>
</organism>
<dbReference type="CDD" id="cd07085">
    <property type="entry name" value="ALDH_F6_MMSDH"/>
    <property type="match status" value="1"/>
</dbReference>
<dbReference type="InterPro" id="IPR016160">
    <property type="entry name" value="Ald_DH_CS_CYS"/>
</dbReference>
<feature type="domain" description="Aldehyde dehydrogenase" evidence="4">
    <location>
        <begin position="12"/>
        <end position="474"/>
    </location>
</feature>
<dbReference type="InterPro" id="IPR010061">
    <property type="entry name" value="MeMal-semiAld_DH"/>
</dbReference>
<dbReference type="InterPro" id="IPR016162">
    <property type="entry name" value="Ald_DH_N"/>
</dbReference>
<dbReference type="Gene3D" id="3.40.309.10">
    <property type="entry name" value="Aldehyde Dehydrogenase, Chain A, domain 2"/>
    <property type="match status" value="1"/>
</dbReference>
<dbReference type="Pfam" id="PF00171">
    <property type="entry name" value="Aldedh"/>
    <property type="match status" value="1"/>
</dbReference>
<evidence type="ECO:0000259" key="4">
    <source>
        <dbReference type="Pfam" id="PF00171"/>
    </source>
</evidence>
<dbReference type="NCBIfam" id="TIGR01722">
    <property type="entry name" value="MMSDH"/>
    <property type="match status" value="1"/>
</dbReference>
<evidence type="ECO:0000256" key="3">
    <source>
        <dbReference type="ARBA" id="ARBA00023027"/>
    </source>
</evidence>
<dbReference type="EMBL" id="JBCLSQ010000001">
    <property type="protein sequence ID" value="MEY8536939.1"/>
    <property type="molecule type" value="Genomic_DNA"/>
</dbReference>
<dbReference type="InterPro" id="IPR016163">
    <property type="entry name" value="Ald_DH_C"/>
</dbReference>
<protein>
    <recommendedName>
        <fullName evidence="1">methylmalonate-semialdehyde dehydrogenase (CoA acylating)</fullName>
        <ecNumber evidence="1">1.2.1.27</ecNumber>
    </recommendedName>
</protein>
<keyword evidence="6" id="KW-1185">Reference proteome</keyword>
<dbReference type="Proteomes" id="UP001565242">
    <property type="component" value="Unassembled WGS sequence"/>
</dbReference>
<evidence type="ECO:0000313" key="5">
    <source>
        <dbReference type="EMBL" id="MEY8536939.1"/>
    </source>
</evidence>
<reference evidence="5 6" key="1">
    <citation type="submission" date="2024-03" db="EMBL/GenBank/DDBJ databases">
        <title>Mouse gut bacterial collection (mGBC) of GemPharmatech.</title>
        <authorList>
            <person name="He Y."/>
            <person name="Dong L."/>
            <person name="Wu D."/>
            <person name="Gao X."/>
            <person name="Lin Z."/>
        </authorList>
    </citation>
    <scope>NUCLEOTIDE SEQUENCE [LARGE SCALE GENOMIC DNA]</scope>
    <source>
        <strain evidence="5 6">20-218</strain>
    </source>
</reference>
<dbReference type="SUPFAM" id="SSF53720">
    <property type="entry name" value="ALDH-like"/>
    <property type="match status" value="1"/>
</dbReference>
<keyword evidence="3" id="KW-0520">NAD</keyword>
<dbReference type="EC" id="1.2.1.27" evidence="1"/>
<dbReference type="GO" id="GO:0016491">
    <property type="term" value="F:oxidoreductase activity"/>
    <property type="evidence" value="ECO:0007669"/>
    <property type="project" value="UniProtKB-KW"/>
</dbReference>
<dbReference type="PANTHER" id="PTHR43866">
    <property type="entry name" value="MALONATE-SEMIALDEHYDE DEHYDROGENASE"/>
    <property type="match status" value="1"/>
</dbReference>
<dbReference type="PANTHER" id="PTHR43866:SF4">
    <property type="entry name" value="MALONATE-SEMIALDEHYDE DEHYDROGENASE"/>
    <property type="match status" value="1"/>
</dbReference>
<dbReference type="InterPro" id="IPR016161">
    <property type="entry name" value="Ald_DH/histidinol_DH"/>
</dbReference>
<gene>
    <name evidence="5" type="ORF">AALM99_00575</name>
</gene>
<evidence type="ECO:0000256" key="1">
    <source>
        <dbReference type="ARBA" id="ARBA00013048"/>
    </source>
</evidence>
<sequence length="486" mass="53352">MARVKNFVGGRWLESTATFHEPVYNPATEEILAEVPHSTQSELEAAVDIAEESFKSWAQVDVLKRARIMFTFHELLIRDKKILAELITKENGKALAEALGEVQRGIESVEFAAAAPSLMMGETLSAVATDVEAINYKYPIGVVGGIAPFNFPMMVPCWMFPLAIVLGNTFVLKPSEKTPLLAAHLATLLQEAGLPDGVFNIVNGAHDVVNGLLEHRAVKAISFVGSQKVGEYVYKTGTANLKRVQALTGAKNHTLILKDANIENAIKNVITAAFGSAGERCMAAAVIGVEEEIYDEFIDKLVRAAQNIKIGNGMDKDTFLGPLIRKESRMRTVNYINKGVEEGAVLRLDGREQHFDKGYFIAPTIFENVTQDMMIWKDEIFAPVLSVNKIKGLREGIELANSHTLANGACLYTNNASAIRYFRENIDAGMLGINLGVPAPVSFFAFSGWKDSFYGDLHANGKDAIEFYTHRKVVTARFPKEDISHG</sequence>
<dbReference type="PROSITE" id="PS00070">
    <property type="entry name" value="ALDEHYDE_DEHYDR_CYS"/>
    <property type="match status" value="1"/>
</dbReference>
<dbReference type="InterPro" id="IPR015590">
    <property type="entry name" value="Aldehyde_DH_dom"/>
</dbReference>